<dbReference type="EMBL" id="AGBW02009416">
    <property type="protein sequence ID" value="OWR50860.1"/>
    <property type="molecule type" value="Genomic_DNA"/>
</dbReference>
<dbReference type="eggNOG" id="KOG0157">
    <property type="taxonomic scope" value="Eukaryota"/>
</dbReference>
<dbReference type="KEGG" id="dpl:KGM_206183B"/>
<dbReference type="SUPFAM" id="SSF48264">
    <property type="entry name" value="Cytochrome P450"/>
    <property type="match status" value="1"/>
</dbReference>
<dbReference type="GO" id="GO:0005789">
    <property type="term" value="C:endoplasmic reticulum membrane"/>
    <property type="evidence" value="ECO:0007669"/>
    <property type="project" value="UniProtKB-SubCell"/>
</dbReference>
<reference evidence="16 17" key="1">
    <citation type="journal article" date="2011" name="Cell">
        <title>The monarch butterfly genome yields insights into long-distance migration.</title>
        <authorList>
            <person name="Zhan S."/>
            <person name="Merlin C."/>
            <person name="Boore J.L."/>
            <person name="Reppert S.M."/>
        </authorList>
    </citation>
    <scope>NUCLEOTIDE SEQUENCE [LARGE SCALE GENOMIC DNA]</scope>
    <source>
        <strain evidence="16">F-2</strain>
    </source>
</reference>
<feature type="non-terminal residue" evidence="16">
    <location>
        <position position="1"/>
    </location>
</feature>
<dbReference type="InterPro" id="IPR002401">
    <property type="entry name" value="Cyt_P450_E_grp-I"/>
</dbReference>
<evidence type="ECO:0000256" key="13">
    <source>
        <dbReference type="ARBA" id="ARBA00023136"/>
    </source>
</evidence>
<sequence>FWSLIKEMSRECQKLDGVMKLSFGPRTVYVLTDPEDCFTVSNACLQKDSVYDFAKNWIGNGLITSSVPVWKMHRKLLNPIFNARILNNFLGVFNSLSRTLIKNLEVEVGKGPFDPHAYSRRYALELICSFEFETLAEIILKICENNSSQFTDQDIRQHIDTFIAAGEDTSAGFIMLCLVTVGSYPRVQEEIHKELKQVFGDEDRDVTKEDLNKLVYLDAVIKETMRFYPMVPAIARYVDKNVKLRNCTLSKGRTVILSIYGIHRHPMWGPDADEFRPERWLSQQTNYYKYFASFGFGRRVCIGKAMAIASLKVTFAHIFQNYRIHGDHKNMKLKYEITLKAVSGQYITIERKNRKQ</sequence>
<evidence type="ECO:0000256" key="3">
    <source>
        <dbReference type="ARBA" id="ARBA00004174"/>
    </source>
</evidence>
<keyword evidence="13" id="KW-0472">Membrane</keyword>
<dbReference type="STRING" id="278856.A0A212FAV8"/>
<dbReference type="AlphaFoldDB" id="A0A212FAV8"/>
<dbReference type="GO" id="GO:0004497">
    <property type="term" value="F:monooxygenase activity"/>
    <property type="evidence" value="ECO:0007669"/>
    <property type="project" value="UniProtKB-KW"/>
</dbReference>
<keyword evidence="11 14" id="KW-0408">Iron</keyword>
<evidence type="ECO:0000256" key="4">
    <source>
        <dbReference type="ARBA" id="ARBA00004406"/>
    </source>
</evidence>
<evidence type="ECO:0000313" key="17">
    <source>
        <dbReference type="Proteomes" id="UP000007151"/>
    </source>
</evidence>
<keyword evidence="12 15" id="KW-0503">Monooxygenase</keyword>
<keyword evidence="8" id="KW-0256">Endoplasmic reticulum</keyword>
<dbReference type="GO" id="GO:0005506">
    <property type="term" value="F:iron ion binding"/>
    <property type="evidence" value="ECO:0007669"/>
    <property type="project" value="InterPro"/>
</dbReference>
<keyword evidence="10 15" id="KW-0560">Oxidoreductase</keyword>
<evidence type="ECO:0000256" key="5">
    <source>
        <dbReference type="ARBA" id="ARBA00010617"/>
    </source>
</evidence>
<organism evidence="16 17">
    <name type="scientific">Danaus plexippus plexippus</name>
    <dbReference type="NCBI Taxonomy" id="278856"/>
    <lineage>
        <taxon>Eukaryota</taxon>
        <taxon>Metazoa</taxon>
        <taxon>Ecdysozoa</taxon>
        <taxon>Arthropoda</taxon>
        <taxon>Hexapoda</taxon>
        <taxon>Insecta</taxon>
        <taxon>Pterygota</taxon>
        <taxon>Neoptera</taxon>
        <taxon>Endopterygota</taxon>
        <taxon>Lepidoptera</taxon>
        <taxon>Glossata</taxon>
        <taxon>Ditrysia</taxon>
        <taxon>Papilionoidea</taxon>
        <taxon>Nymphalidae</taxon>
        <taxon>Danainae</taxon>
        <taxon>Danaini</taxon>
        <taxon>Danaina</taxon>
        <taxon>Danaus</taxon>
        <taxon>Danaus</taxon>
    </lineage>
</organism>
<evidence type="ECO:0000256" key="12">
    <source>
        <dbReference type="ARBA" id="ARBA00023033"/>
    </source>
</evidence>
<evidence type="ECO:0000256" key="7">
    <source>
        <dbReference type="ARBA" id="ARBA00022723"/>
    </source>
</evidence>
<evidence type="ECO:0000256" key="9">
    <source>
        <dbReference type="ARBA" id="ARBA00022848"/>
    </source>
</evidence>
<dbReference type="InParanoid" id="A0A212FAV8"/>
<gene>
    <name evidence="16" type="ORF">KGM_206183B</name>
</gene>
<evidence type="ECO:0000313" key="16">
    <source>
        <dbReference type="EMBL" id="OWR50860.1"/>
    </source>
</evidence>
<comment type="subcellular location">
    <subcellularLocation>
        <location evidence="4">Endoplasmic reticulum membrane</location>
        <topology evidence="4">Peripheral membrane protein</topology>
    </subcellularLocation>
    <subcellularLocation>
        <location evidence="3">Microsome membrane</location>
        <topology evidence="3">Peripheral membrane protein</topology>
    </subcellularLocation>
</comment>
<comment type="similarity">
    <text evidence="5 15">Belongs to the cytochrome P450 family.</text>
</comment>
<dbReference type="PRINTS" id="PR00463">
    <property type="entry name" value="EP450I"/>
</dbReference>
<evidence type="ECO:0000256" key="8">
    <source>
        <dbReference type="ARBA" id="ARBA00022824"/>
    </source>
</evidence>
<evidence type="ECO:0000256" key="2">
    <source>
        <dbReference type="ARBA" id="ARBA00003690"/>
    </source>
</evidence>
<comment type="function">
    <text evidence="2">May be involved in the metabolism of insect hormones and in the breakdown of synthetic insecticides.</text>
</comment>
<feature type="binding site" description="axial binding residue" evidence="14">
    <location>
        <position position="301"/>
    </location>
    <ligand>
        <name>heme</name>
        <dbReference type="ChEBI" id="CHEBI:30413"/>
    </ligand>
    <ligandPart>
        <name>Fe</name>
        <dbReference type="ChEBI" id="CHEBI:18248"/>
    </ligandPart>
</feature>
<name>A0A212FAV8_DANPL</name>
<evidence type="ECO:0000256" key="1">
    <source>
        <dbReference type="ARBA" id="ARBA00001971"/>
    </source>
</evidence>
<evidence type="ECO:0000256" key="15">
    <source>
        <dbReference type="RuleBase" id="RU000461"/>
    </source>
</evidence>
<protein>
    <submittedName>
        <fullName evidence="16">Cytochrome P450</fullName>
    </submittedName>
</protein>
<evidence type="ECO:0000256" key="10">
    <source>
        <dbReference type="ARBA" id="ARBA00023002"/>
    </source>
</evidence>
<dbReference type="Pfam" id="PF00067">
    <property type="entry name" value="p450"/>
    <property type="match status" value="2"/>
</dbReference>
<evidence type="ECO:0000256" key="6">
    <source>
        <dbReference type="ARBA" id="ARBA00022617"/>
    </source>
</evidence>
<accession>A0A212FAV8</accession>
<proteinExistence type="inferred from homology"/>
<keyword evidence="9" id="KW-0492">Microsome</keyword>
<dbReference type="PANTHER" id="PTHR24291:SF189">
    <property type="entry name" value="CYTOCHROME P450 4C3-RELATED"/>
    <property type="match status" value="1"/>
</dbReference>
<dbReference type="PROSITE" id="PS00086">
    <property type="entry name" value="CYTOCHROME_P450"/>
    <property type="match status" value="1"/>
</dbReference>
<dbReference type="PRINTS" id="PR00385">
    <property type="entry name" value="P450"/>
</dbReference>
<dbReference type="GO" id="GO:0020037">
    <property type="term" value="F:heme binding"/>
    <property type="evidence" value="ECO:0007669"/>
    <property type="project" value="InterPro"/>
</dbReference>
<keyword evidence="17" id="KW-1185">Reference proteome</keyword>
<comment type="cofactor">
    <cofactor evidence="1 14">
        <name>heme</name>
        <dbReference type="ChEBI" id="CHEBI:30413"/>
    </cofactor>
</comment>
<evidence type="ECO:0000256" key="14">
    <source>
        <dbReference type="PIRSR" id="PIRSR602401-1"/>
    </source>
</evidence>
<keyword evidence="6 14" id="KW-0349">Heme</keyword>
<keyword evidence="7 14" id="KW-0479">Metal-binding</keyword>
<dbReference type="InterPro" id="IPR001128">
    <property type="entry name" value="Cyt_P450"/>
</dbReference>
<dbReference type="GO" id="GO:0016705">
    <property type="term" value="F:oxidoreductase activity, acting on paired donors, with incorporation or reduction of molecular oxygen"/>
    <property type="evidence" value="ECO:0007669"/>
    <property type="project" value="InterPro"/>
</dbReference>
<dbReference type="PANTHER" id="PTHR24291">
    <property type="entry name" value="CYTOCHROME P450 FAMILY 4"/>
    <property type="match status" value="1"/>
</dbReference>
<dbReference type="Proteomes" id="UP000007151">
    <property type="component" value="Unassembled WGS sequence"/>
</dbReference>
<dbReference type="InterPro" id="IPR036396">
    <property type="entry name" value="Cyt_P450_sf"/>
</dbReference>
<dbReference type="InterPro" id="IPR017972">
    <property type="entry name" value="Cyt_P450_CS"/>
</dbReference>
<dbReference type="Gene3D" id="1.10.630.10">
    <property type="entry name" value="Cytochrome P450"/>
    <property type="match status" value="2"/>
</dbReference>
<evidence type="ECO:0000256" key="11">
    <source>
        <dbReference type="ARBA" id="ARBA00023004"/>
    </source>
</evidence>
<dbReference type="InterPro" id="IPR050196">
    <property type="entry name" value="Cytochrome_P450_Monoox"/>
</dbReference>
<comment type="caution">
    <text evidence="16">The sequence shown here is derived from an EMBL/GenBank/DDBJ whole genome shotgun (WGS) entry which is preliminary data.</text>
</comment>